<gene>
    <name evidence="1" type="ORF">EV421DRAFT_1914100</name>
</gene>
<keyword evidence="2" id="KW-1185">Reference proteome</keyword>
<dbReference type="AlphaFoldDB" id="A0AA39IVL9"/>
<reference evidence="1" key="1">
    <citation type="submission" date="2023-06" db="EMBL/GenBank/DDBJ databases">
        <authorList>
            <consortium name="Lawrence Berkeley National Laboratory"/>
            <person name="Ahrendt S."/>
            <person name="Sahu N."/>
            <person name="Indic B."/>
            <person name="Wong-Bajracharya J."/>
            <person name="Merenyi Z."/>
            <person name="Ke H.-M."/>
            <person name="Monk M."/>
            <person name="Kocsube S."/>
            <person name="Drula E."/>
            <person name="Lipzen A."/>
            <person name="Balint B."/>
            <person name="Henrissat B."/>
            <person name="Andreopoulos B."/>
            <person name="Martin F.M."/>
            <person name="Harder C.B."/>
            <person name="Rigling D."/>
            <person name="Ford K.L."/>
            <person name="Foster G.D."/>
            <person name="Pangilinan J."/>
            <person name="Papanicolaou A."/>
            <person name="Barry K."/>
            <person name="LaButti K."/>
            <person name="Viragh M."/>
            <person name="Koriabine M."/>
            <person name="Yan M."/>
            <person name="Riley R."/>
            <person name="Champramary S."/>
            <person name="Plett K.L."/>
            <person name="Tsai I.J."/>
            <person name="Slot J."/>
            <person name="Sipos G."/>
            <person name="Plett J."/>
            <person name="Nagy L.G."/>
            <person name="Grigoriev I.V."/>
        </authorList>
    </citation>
    <scope>NUCLEOTIDE SEQUENCE</scope>
    <source>
        <strain evidence="1">FPL87.14</strain>
    </source>
</reference>
<evidence type="ECO:0000313" key="2">
    <source>
        <dbReference type="Proteomes" id="UP001175226"/>
    </source>
</evidence>
<dbReference type="EMBL" id="JAUEPT010000212">
    <property type="protein sequence ID" value="KAK0429778.1"/>
    <property type="molecule type" value="Genomic_DNA"/>
</dbReference>
<name>A0AA39IVL9_9AGAR</name>
<proteinExistence type="predicted"/>
<sequence>MGDSPQRYVPYTPRQRLPTTTYVLPSASTSNTQHQAGGPEYRPGHRNSWLGHSREARLGTESAEEWVDVWNAITNGKATLLLPLKPATNERITADFVKDHIILCDGPSRKDAPIVTLSGLRGVLNNTMLTFQSSLHPSSKFYQEILAPSTRSTTLGNLPPLPPVTPAFPSFWVPLHTNTFTCFTPHKTSIASPDHLSKRRV</sequence>
<dbReference type="Proteomes" id="UP001175226">
    <property type="component" value="Unassembled WGS sequence"/>
</dbReference>
<comment type="caution">
    <text evidence="1">The sequence shown here is derived from an EMBL/GenBank/DDBJ whole genome shotgun (WGS) entry which is preliminary data.</text>
</comment>
<organism evidence="1 2">
    <name type="scientific">Armillaria borealis</name>
    <dbReference type="NCBI Taxonomy" id="47425"/>
    <lineage>
        <taxon>Eukaryota</taxon>
        <taxon>Fungi</taxon>
        <taxon>Dikarya</taxon>
        <taxon>Basidiomycota</taxon>
        <taxon>Agaricomycotina</taxon>
        <taxon>Agaricomycetes</taxon>
        <taxon>Agaricomycetidae</taxon>
        <taxon>Agaricales</taxon>
        <taxon>Marasmiineae</taxon>
        <taxon>Physalacriaceae</taxon>
        <taxon>Armillaria</taxon>
    </lineage>
</organism>
<protein>
    <submittedName>
        <fullName evidence="1">Uncharacterized protein</fullName>
    </submittedName>
</protein>
<accession>A0AA39IVL9</accession>
<evidence type="ECO:0000313" key="1">
    <source>
        <dbReference type="EMBL" id="KAK0429778.1"/>
    </source>
</evidence>